<dbReference type="InterPro" id="IPR001466">
    <property type="entry name" value="Beta-lactam-related"/>
</dbReference>
<gene>
    <name evidence="3" type="ORF">GCM10022267_07560</name>
</gene>
<dbReference type="SUPFAM" id="SSF56601">
    <property type="entry name" value="beta-lactamase/transpeptidase-like"/>
    <property type="match status" value="1"/>
</dbReference>
<accession>A0ABP7A330</accession>
<keyword evidence="4" id="KW-1185">Reference proteome</keyword>
<reference evidence="4" key="1">
    <citation type="journal article" date="2019" name="Int. J. Syst. Evol. Microbiol.">
        <title>The Global Catalogue of Microorganisms (GCM) 10K type strain sequencing project: providing services to taxonomists for standard genome sequencing and annotation.</title>
        <authorList>
            <consortium name="The Broad Institute Genomics Platform"/>
            <consortium name="The Broad Institute Genome Sequencing Center for Infectious Disease"/>
            <person name="Wu L."/>
            <person name="Ma J."/>
        </authorList>
    </citation>
    <scope>NUCLEOTIDE SEQUENCE [LARGE SCALE GENOMIC DNA]</scope>
    <source>
        <strain evidence="4">JCM 17494</strain>
    </source>
</reference>
<evidence type="ECO:0000313" key="3">
    <source>
        <dbReference type="EMBL" id="GAA3623943.1"/>
    </source>
</evidence>
<dbReference type="Pfam" id="PF00326">
    <property type="entry name" value="Peptidase_S9"/>
    <property type="match status" value="1"/>
</dbReference>
<dbReference type="InterPro" id="IPR012338">
    <property type="entry name" value="Beta-lactam/transpept-like"/>
</dbReference>
<dbReference type="PANTHER" id="PTHR46825:SF15">
    <property type="entry name" value="BETA-LACTAMASE-RELATED DOMAIN-CONTAINING PROTEIN"/>
    <property type="match status" value="1"/>
</dbReference>
<name>A0ABP7A330_9PSEU</name>
<dbReference type="Pfam" id="PF00144">
    <property type="entry name" value="Beta-lactamase"/>
    <property type="match status" value="1"/>
</dbReference>
<dbReference type="InterPro" id="IPR001375">
    <property type="entry name" value="Peptidase_S9_cat"/>
</dbReference>
<dbReference type="InterPro" id="IPR029058">
    <property type="entry name" value="AB_hydrolase_fold"/>
</dbReference>
<comment type="caution">
    <text evidence="3">The sequence shown here is derived from an EMBL/GenBank/DDBJ whole genome shotgun (WGS) entry which is preliminary data.</text>
</comment>
<feature type="domain" description="Beta-lactamase-related" evidence="1">
    <location>
        <begin position="164"/>
        <end position="487"/>
    </location>
</feature>
<evidence type="ECO:0000259" key="1">
    <source>
        <dbReference type="Pfam" id="PF00144"/>
    </source>
</evidence>
<dbReference type="Gene3D" id="3.40.710.10">
    <property type="entry name" value="DD-peptidase/beta-lactamase superfamily"/>
    <property type="match status" value="1"/>
</dbReference>
<evidence type="ECO:0000259" key="2">
    <source>
        <dbReference type="Pfam" id="PF00326"/>
    </source>
</evidence>
<dbReference type="PANTHER" id="PTHR46825">
    <property type="entry name" value="D-ALANYL-D-ALANINE-CARBOXYPEPTIDASE/ENDOPEPTIDASE AMPH"/>
    <property type="match status" value="1"/>
</dbReference>
<sequence length="608" mass="65909">MAENLADPAKLAVTGYSYGGYLTCYLTSRDTRFAAAVAGGVVSDLRSMAGTSDGGRYLTELELGGTGEHIAELSPLTLVDEVRTPTLIYHGASDDRCPAGQAEQWFSALRQNGVPSKLVLYPGESHLFILDGKPSHREDFNRRVVDWVREHAEKRVPLDAKHWQRRLSALAKKHGVPGAALGILRDDEIVQAHHGVLNTATGAEVTDDSMFQIGSISKVWTTTVVMQLVDEGLLDLDAPIIDVLPELKLTDHVAERKVTMRHLLTHTSGIDGDVFTDTGRGDDCLERYTELLADAAQNHPLGATFSYCNSGFALAGRVVEKLTGRTWDAAVRERLFAPLGLTRTGTLPEEALLHRAAVGHITEDGRTEPVSVWALPRSVGPAGTIFATAADVLAFARMHLDGGITRDGTRVLTGAAAKAMTEKQTGLPDPNALADSWGLGWIRFGWDGQRLVGHDGNTIGQSAFLRLLPEQGLAVTLLTNGGHTRELYLDLYREIFAELAGVAMPRPPEPADAPPAVDHARYAGRYERASVRFDITEGEHGLRLKTTVTGSLAGLLPEPPDVDLVPIGDSTFLCRDSEDESWRSVVFYELPTGERYVHAGLRATPKVS</sequence>
<protein>
    <recommendedName>
        <fullName evidence="5">CubicO group peptidase, beta-lactamase class C family</fullName>
    </recommendedName>
</protein>
<dbReference type="Proteomes" id="UP001500711">
    <property type="component" value="Unassembled WGS sequence"/>
</dbReference>
<dbReference type="InterPro" id="IPR050491">
    <property type="entry name" value="AmpC-like"/>
</dbReference>
<proteinExistence type="predicted"/>
<evidence type="ECO:0000313" key="4">
    <source>
        <dbReference type="Proteomes" id="UP001500711"/>
    </source>
</evidence>
<evidence type="ECO:0008006" key="5">
    <source>
        <dbReference type="Google" id="ProtNLM"/>
    </source>
</evidence>
<dbReference type="EMBL" id="BAABBE010000002">
    <property type="protein sequence ID" value="GAA3623943.1"/>
    <property type="molecule type" value="Genomic_DNA"/>
</dbReference>
<organism evidence="3 4">
    <name type="scientific">Lentzea roselyniae</name>
    <dbReference type="NCBI Taxonomy" id="531940"/>
    <lineage>
        <taxon>Bacteria</taxon>
        <taxon>Bacillati</taxon>
        <taxon>Actinomycetota</taxon>
        <taxon>Actinomycetes</taxon>
        <taxon>Pseudonocardiales</taxon>
        <taxon>Pseudonocardiaceae</taxon>
        <taxon>Lentzea</taxon>
    </lineage>
</organism>
<dbReference type="SUPFAM" id="SSF53474">
    <property type="entry name" value="alpha/beta-Hydrolases"/>
    <property type="match status" value="1"/>
</dbReference>
<dbReference type="Gene3D" id="3.40.50.1820">
    <property type="entry name" value="alpha/beta hydrolase"/>
    <property type="match status" value="1"/>
</dbReference>
<feature type="domain" description="Peptidase S9 prolyl oligopeptidase catalytic" evidence="2">
    <location>
        <begin position="2"/>
        <end position="154"/>
    </location>
</feature>